<name>A2EXK8_TRIV3</name>
<dbReference type="OrthoDB" id="7729168at2759"/>
<dbReference type="AlphaFoldDB" id="A2EXK8"/>
<dbReference type="EMBL" id="DS113530">
    <property type="protein sequence ID" value="EAY02625.1"/>
    <property type="molecule type" value="Genomic_DNA"/>
</dbReference>
<dbReference type="SMR" id="A2EXK8"/>
<accession>A2EXK8</accession>
<feature type="transmembrane region" description="Helical" evidence="2">
    <location>
        <begin position="562"/>
        <end position="583"/>
    </location>
</feature>
<dbReference type="PROSITE" id="PS50297">
    <property type="entry name" value="ANK_REP_REGION"/>
    <property type="match status" value="5"/>
</dbReference>
<dbReference type="PRINTS" id="PR01415">
    <property type="entry name" value="ANKYRIN"/>
</dbReference>
<dbReference type="VEuPathDB" id="TrichDB:TVAG_260850"/>
<dbReference type="Proteomes" id="UP000001542">
    <property type="component" value="Unassembled WGS sequence"/>
</dbReference>
<keyword evidence="5" id="KW-1185">Reference proteome</keyword>
<reference evidence="4" key="1">
    <citation type="submission" date="2006-10" db="EMBL/GenBank/DDBJ databases">
        <authorList>
            <person name="Amadeo P."/>
            <person name="Zhao Q."/>
            <person name="Wortman J."/>
            <person name="Fraser-Liggett C."/>
            <person name="Carlton J."/>
        </authorList>
    </citation>
    <scope>NUCLEOTIDE SEQUENCE</scope>
    <source>
        <strain evidence="4">G3</strain>
    </source>
</reference>
<dbReference type="SMART" id="SM00248">
    <property type="entry name" value="ANK"/>
    <property type="match status" value="10"/>
</dbReference>
<reference evidence="4" key="2">
    <citation type="journal article" date="2007" name="Science">
        <title>Draft genome sequence of the sexually transmitted pathogen Trichomonas vaginalis.</title>
        <authorList>
            <person name="Carlton J.M."/>
            <person name="Hirt R.P."/>
            <person name="Silva J.C."/>
            <person name="Delcher A.L."/>
            <person name="Schatz M."/>
            <person name="Zhao Q."/>
            <person name="Wortman J.R."/>
            <person name="Bidwell S.L."/>
            <person name="Alsmark U.C.M."/>
            <person name="Besteiro S."/>
            <person name="Sicheritz-Ponten T."/>
            <person name="Noel C.J."/>
            <person name="Dacks J.B."/>
            <person name="Foster P.G."/>
            <person name="Simillion C."/>
            <person name="Van de Peer Y."/>
            <person name="Miranda-Saavedra D."/>
            <person name="Barton G.J."/>
            <person name="Westrop G.D."/>
            <person name="Mueller S."/>
            <person name="Dessi D."/>
            <person name="Fiori P.L."/>
            <person name="Ren Q."/>
            <person name="Paulsen I."/>
            <person name="Zhang H."/>
            <person name="Bastida-Corcuera F.D."/>
            <person name="Simoes-Barbosa A."/>
            <person name="Brown M.T."/>
            <person name="Hayes R.D."/>
            <person name="Mukherjee M."/>
            <person name="Okumura C.Y."/>
            <person name="Schneider R."/>
            <person name="Smith A.J."/>
            <person name="Vanacova S."/>
            <person name="Villalvazo M."/>
            <person name="Haas B.J."/>
            <person name="Pertea M."/>
            <person name="Feldblyum T.V."/>
            <person name="Utterback T.R."/>
            <person name="Shu C.L."/>
            <person name="Osoegawa K."/>
            <person name="de Jong P.J."/>
            <person name="Hrdy I."/>
            <person name="Horvathova L."/>
            <person name="Zubacova Z."/>
            <person name="Dolezal P."/>
            <person name="Malik S.B."/>
            <person name="Logsdon J.M. Jr."/>
            <person name="Henze K."/>
            <person name="Gupta A."/>
            <person name="Wang C.C."/>
            <person name="Dunne R.L."/>
            <person name="Upcroft J.A."/>
            <person name="Upcroft P."/>
            <person name="White O."/>
            <person name="Salzberg S.L."/>
            <person name="Tang P."/>
            <person name="Chiu C.-H."/>
            <person name="Lee Y.-S."/>
            <person name="Embley T.M."/>
            <person name="Coombs G.H."/>
            <person name="Mottram J.C."/>
            <person name="Tachezy J."/>
            <person name="Fraser-Liggett C.M."/>
            <person name="Johnson P.J."/>
        </authorList>
    </citation>
    <scope>NUCLEOTIDE SEQUENCE [LARGE SCALE GENOMIC DNA]</scope>
    <source>
        <strain evidence="4">G3</strain>
    </source>
</reference>
<gene>
    <name evidence="4" type="ORF">TVAG_260850</name>
</gene>
<evidence type="ECO:0000259" key="3">
    <source>
        <dbReference type="Pfam" id="PF11929"/>
    </source>
</evidence>
<feature type="repeat" description="ANK" evidence="1">
    <location>
        <begin position="470"/>
        <end position="502"/>
    </location>
</feature>
<dbReference type="InterPro" id="IPR020683">
    <property type="entry name" value="DUF3447"/>
</dbReference>
<dbReference type="SUPFAM" id="SSF48403">
    <property type="entry name" value="Ankyrin repeat"/>
    <property type="match status" value="2"/>
</dbReference>
<protein>
    <recommendedName>
        <fullName evidence="3">DUF3447 domain-containing protein</fullName>
    </recommendedName>
</protein>
<proteinExistence type="predicted"/>
<dbReference type="Pfam" id="PF11929">
    <property type="entry name" value="DUF3447"/>
    <property type="match status" value="1"/>
</dbReference>
<dbReference type="InParanoid" id="A2EXK8"/>
<dbReference type="InterPro" id="IPR036770">
    <property type="entry name" value="Ankyrin_rpt-contain_sf"/>
</dbReference>
<feature type="repeat" description="ANK" evidence="1">
    <location>
        <begin position="248"/>
        <end position="280"/>
    </location>
</feature>
<dbReference type="VEuPathDB" id="TrichDB:TVAGG3_0241150"/>
<dbReference type="InterPro" id="IPR002110">
    <property type="entry name" value="Ankyrin_rpt"/>
</dbReference>
<organism evidence="4 5">
    <name type="scientific">Trichomonas vaginalis (strain ATCC PRA-98 / G3)</name>
    <dbReference type="NCBI Taxonomy" id="412133"/>
    <lineage>
        <taxon>Eukaryota</taxon>
        <taxon>Metamonada</taxon>
        <taxon>Parabasalia</taxon>
        <taxon>Trichomonadida</taxon>
        <taxon>Trichomonadidae</taxon>
        <taxon>Trichomonas</taxon>
    </lineage>
</organism>
<dbReference type="PROSITE" id="PS50088">
    <property type="entry name" value="ANK_REPEAT"/>
    <property type="match status" value="7"/>
</dbReference>
<feature type="domain" description="DUF3447" evidence="3">
    <location>
        <begin position="101"/>
        <end position="176"/>
    </location>
</feature>
<keyword evidence="2" id="KW-0812">Transmembrane</keyword>
<evidence type="ECO:0000256" key="1">
    <source>
        <dbReference type="PROSITE-ProRule" id="PRU00023"/>
    </source>
</evidence>
<feature type="repeat" description="ANK" evidence="1">
    <location>
        <begin position="371"/>
        <end position="403"/>
    </location>
</feature>
<dbReference type="KEGG" id="tva:4760465"/>
<dbReference type="Pfam" id="PF13637">
    <property type="entry name" value="Ank_4"/>
    <property type="match status" value="2"/>
</dbReference>
<dbReference type="eggNOG" id="KOG4177">
    <property type="taxonomic scope" value="Eukaryota"/>
</dbReference>
<feature type="repeat" description="ANK" evidence="1">
    <location>
        <begin position="404"/>
        <end position="436"/>
    </location>
</feature>
<dbReference type="Gene3D" id="1.25.40.20">
    <property type="entry name" value="Ankyrin repeat-containing domain"/>
    <property type="match status" value="2"/>
</dbReference>
<evidence type="ECO:0000313" key="4">
    <source>
        <dbReference type="EMBL" id="EAY02625.1"/>
    </source>
</evidence>
<feature type="repeat" description="ANK" evidence="1">
    <location>
        <begin position="215"/>
        <end position="247"/>
    </location>
</feature>
<dbReference type="Pfam" id="PF12796">
    <property type="entry name" value="Ank_2"/>
    <property type="match status" value="2"/>
</dbReference>
<evidence type="ECO:0000256" key="2">
    <source>
        <dbReference type="SAM" id="Phobius"/>
    </source>
</evidence>
<keyword evidence="2" id="KW-1133">Transmembrane helix</keyword>
<dbReference type="RefSeq" id="XP_001314848.1">
    <property type="nucleotide sequence ID" value="XM_001314813.1"/>
</dbReference>
<keyword evidence="1" id="KW-0040">ANK repeat</keyword>
<sequence>MVSNKYPTAITLMSHKAKSSSGNFRAAYEQYNELYEIKYEIYNSIAENDIQSFISHSLNETFDPFQTIENNFGFDDEDDTLLELCCYYGAIDCFNFLRTKFKLNITNKCLKYSFLSGVPYIMNECLKYQKPDDECMEFAIASHNIDFVCFLHNEYDIKINLDFCYKYYNLPAFFVYFDLSKDYNQMFLSSQHFNLSLIWEYLLANGVDINKTYENNENALHIAAKENLLRFAKFLIAKGINTKSIDIYGNTALHLSVKKNLFEMAKVILSDSSIINMKNGDTNTAAHQSVINKNFPMLKLLIEHGADLNEHNRFFGYTVLHLAVTHKREKILEYLVTLAPCFKNNSLEKEFKDDVNNHASTGVDINSRDNDGKTALHIAVENNRFRFAEILISHGIDIDATDKNGNTALHTAVSKENIQIVKLLISYGIDIDATDKNGNTALHAASISNRIEVMEILLSHGANVNSKNKEGNNPLQYALSSINVKAAKLLISYGANLKELFEDGSTILLKTLQTDNEDFLLYLLRHYDFNSNYNDKAYLQYAKQNKKYKASQMALYMDKLTITIYLILNFIMIIEYLIVLFLFKS</sequence>
<dbReference type="STRING" id="5722.A2EXK8"/>
<dbReference type="PANTHER" id="PTHR24182">
    <property type="entry name" value="ANKYRIN REPEAT AND SOCS BOX CONTAINING 4"/>
    <property type="match status" value="1"/>
</dbReference>
<feature type="repeat" description="ANK" evidence="1">
    <location>
        <begin position="437"/>
        <end position="469"/>
    </location>
</feature>
<feature type="repeat" description="ANK" evidence="1">
    <location>
        <begin position="281"/>
        <end position="313"/>
    </location>
</feature>
<dbReference type="PANTHER" id="PTHR24182:SF13">
    <property type="entry name" value="LD18443P"/>
    <property type="match status" value="1"/>
</dbReference>
<evidence type="ECO:0000313" key="5">
    <source>
        <dbReference type="Proteomes" id="UP000001542"/>
    </source>
</evidence>
<keyword evidence="2" id="KW-0472">Membrane</keyword>